<evidence type="ECO:0000313" key="2">
    <source>
        <dbReference type="EMBL" id="KAK9068375.1"/>
    </source>
</evidence>
<evidence type="ECO:0000259" key="1">
    <source>
        <dbReference type="PROSITE" id="PS50011"/>
    </source>
</evidence>
<keyword evidence="3" id="KW-1185">Reference proteome</keyword>
<dbReference type="EMBL" id="JBCNJP010000014">
    <property type="protein sequence ID" value="KAK9068375.1"/>
    <property type="molecule type" value="Genomic_DNA"/>
</dbReference>
<dbReference type="GO" id="GO:0004714">
    <property type="term" value="F:transmembrane receptor protein tyrosine kinase activity"/>
    <property type="evidence" value="ECO:0007669"/>
    <property type="project" value="InterPro"/>
</dbReference>
<dbReference type="PANTHER" id="PTHR27003:SF383">
    <property type="entry name" value="TYROSINE-PROTEIN KINASE, NON-RECEPTOR JAK_TYK2-RELATED"/>
    <property type="match status" value="1"/>
</dbReference>
<dbReference type="PROSITE" id="PS50011">
    <property type="entry name" value="PROTEIN_KINASE_DOM"/>
    <property type="match status" value="1"/>
</dbReference>
<accession>A0AAP0D8S0</accession>
<comment type="caution">
    <text evidence="2">The sequence shown here is derived from an EMBL/GenBank/DDBJ whole genome shotgun (WGS) entry which is preliminary data.</text>
</comment>
<reference evidence="2 3" key="1">
    <citation type="submission" date="2024-04" db="EMBL/GenBank/DDBJ databases">
        <title>The reference genome of an endangered Asteraceae, Deinandra increscens subsp. villosa, native to the Central Coast of California.</title>
        <authorList>
            <person name="Guilliams M."/>
            <person name="Hasenstab-Lehman K."/>
            <person name="Meyer R."/>
            <person name="Mcevoy S."/>
        </authorList>
    </citation>
    <scope>NUCLEOTIDE SEQUENCE [LARGE SCALE GENOMIC DNA]</scope>
    <source>
        <tissue evidence="2">Leaf</tissue>
    </source>
</reference>
<dbReference type="Pfam" id="PF07714">
    <property type="entry name" value="PK_Tyr_Ser-Thr"/>
    <property type="match status" value="1"/>
</dbReference>
<dbReference type="InterPro" id="IPR000719">
    <property type="entry name" value="Prot_kinase_dom"/>
</dbReference>
<dbReference type="GO" id="GO:0005886">
    <property type="term" value="C:plasma membrane"/>
    <property type="evidence" value="ECO:0007669"/>
    <property type="project" value="TreeGrafter"/>
</dbReference>
<name>A0AAP0D8S0_9ASTR</name>
<organism evidence="2 3">
    <name type="scientific">Deinandra increscens subsp. villosa</name>
    <dbReference type="NCBI Taxonomy" id="3103831"/>
    <lineage>
        <taxon>Eukaryota</taxon>
        <taxon>Viridiplantae</taxon>
        <taxon>Streptophyta</taxon>
        <taxon>Embryophyta</taxon>
        <taxon>Tracheophyta</taxon>
        <taxon>Spermatophyta</taxon>
        <taxon>Magnoliopsida</taxon>
        <taxon>eudicotyledons</taxon>
        <taxon>Gunneridae</taxon>
        <taxon>Pentapetalae</taxon>
        <taxon>asterids</taxon>
        <taxon>campanulids</taxon>
        <taxon>Asterales</taxon>
        <taxon>Asteraceae</taxon>
        <taxon>Asteroideae</taxon>
        <taxon>Heliantheae alliance</taxon>
        <taxon>Madieae</taxon>
        <taxon>Madiinae</taxon>
        <taxon>Deinandra</taxon>
    </lineage>
</organism>
<proteinExistence type="predicted"/>
<dbReference type="AlphaFoldDB" id="A0AAP0D8S0"/>
<feature type="domain" description="Protein kinase" evidence="1">
    <location>
        <begin position="26"/>
        <end position="304"/>
    </location>
</feature>
<dbReference type="InterPro" id="IPR011009">
    <property type="entry name" value="Kinase-like_dom_sf"/>
</dbReference>
<dbReference type="PANTHER" id="PTHR27003">
    <property type="entry name" value="OS07G0166700 PROTEIN"/>
    <property type="match status" value="1"/>
</dbReference>
<protein>
    <recommendedName>
        <fullName evidence="1">Protein kinase domain-containing protein</fullName>
    </recommendedName>
</protein>
<dbReference type="GO" id="GO:0005524">
    <property type="term" value="F:ATP binding"/>
    <property type="evidence" value="ECO:0007669"/>
    <property type="project" value="InterPro"/>
</dbReference>
<evidence type="ECO:0000313" key="3">
    <source>
        <dbReference type="Proteomes" id="UP001408789"/>
    </source>
</evidence>
<dbReference type="Gene3D" id="1.10.510.10">
    <property type="entry name" value="Transferase(Phosphotransferase) domain 1"/>
    <property type="match status" value="1"/>
</dbReference>
<dbReference type="SUPFAM" id="SSF56112">
    <property type="entry name" value="Protein kinase-like (PK-like)"/>
    <property type="match status" value="1"/>
</dbReference>
<dbReference type="Proteomes" id="UP001408789">
    <property type="component" value="Unassembled WGS sequence"/>
</dbReference>
<dbReference type="Gene3D" id="3.30.200.20">
    <property type="entry name" value="Phosphorylase Kinase, domain 1"/>
    <property type="match status" value="1"/>
</dbReference>
<sequence length="319" mass="36082">MDSTLIRKIGHLQIPLEDVLVATDNFADENIISQGSFGPAYKGRLLRSGNLIKIAAKRLDPKFRHGYVHFLNEVSILSELNHENVISIIGFCDEKGEKIIVTPSMANGSLQGDLDNPDLTCTQRLKISIGVARALSYLRHDEGRSYGVIHRNINSSTILLDENWEPKLSGFGISIKQSVNQDDRVILSEPIGTLGYMDPEIKKMKGVTHKSDIYAFGVVLFEILCGRKAFIEKEEEEANRFLALLAKCHYENKTLEDIIHPNLRIQMYPQSLVKFSEVAYSCLNEDQTHRPDVNDIISRLERTLELQLGLEKFVRFSIV</sequence>
<gene>
    <name evidence="2" type="ORF">SSX86_012488</name>
</gene>
<dbReference type="PIRSF" id="PIRSF000654">
    <property type="entry name" value="Integrin-linked_kinase"/>
    <property type="match status" value="1"/>
</dbReference>
<dbReference type="InterPro" id="IPR045272">
    <property type="entry name" value="ANXUR1/2-like"/>
</dbReference>
<dbReference type="GO" id="GO:0009506">
    <property type="term" value="C:plasmodesma"/>
    <property type="evidence" value="ECO:0007669"/>
    <property type="project" value="TreeGrafter"/>
</dbReference>
<dbReference type="InterPro" id="IPR001245">
    <property type="entry name" value="Ser-Thr/Tyr_kinase_cat_dom"/>
</dbReference>